<dbReference type="EMBL" id="PPXD01000007">
    <property type="protein sequence ID" value="POH67627.1"/>
    <property type="molecule type" value="Genomic_DNA"/>
</dbReference>
<dbReference type="Pfam" id="PF25673">
    <property type="entry name" value="Terminase_7"/>
    <property type="match status" value="1"/>
</dbReference>
<proteinExistence type="predicted"/>
<dbReference type="Proteomes" id="UP000237340">
    <property type="component" value="Unassembled WGS sequence"/>
</dbReference>
<dbReference type="AlphaFoldDB" id="A0A2S3ZJ91"/>
<gene>
    <name evidence="2" type="ORF">C3B61_06955</name>
</gene>
<accession>A0A2S3ZJ91</accession>
<comment type="caution">
    <text evidence="2">The sequence shown here is derived from an EMBL/GenBank/DDBJ whole genome shotgun (WGS) entry which is preliminary data.</text>
</comment>
<evidence type="ECO:0000256" key="1">
    <source>
        <dbReference type="SAM" id="MobiDB-lite"/>
    </source>
</evidence>
<evidence type="ECO:0000313" key="2">
    <source>
        <dbReference type="EMBL" id="POH67627.1"/>
    </source>
</evidence>
<evidence type="ECO:0000313" key="3">
    <source>
        <dbReference type="Proteomes" id="UP000237340"/>
    </source>
</evidence>
<feature type="region of interest" description="Disordered" evidence="1">
    <location>
        <begin position="117"/>
        <end position="136"/>
    </location>
</feature>
<organism evidence="2 3">
    <name type="scientific">Cryobacterium zongtaii</name>
    <dbReference type="NCBI Taxonomy" id="1259217"/>
    <lineage>
        <taxon>Bacteria</taxon>
        <taxon>Bacillati</taxon>
        <taxon>Actinomycetota</taxon>
        <taxon>Actinomycetes</taxon>
        <taxon>Micrococcales</taxon>
        <taxon>Microbacteriaceae</taxon>
        <taxon>Cryobacterium</taxon>
    </lineage>
</organism>
<dbReference type="InterPro" id="IPR057972">
    <property type="entry name" value="Terminase_7"/>
</dbReference>
<name>A0A2S3ZJ91_9MICO</name>
<keyword evidence="3" id="KW-1185">Reference proteome</keyword>
<reference evidence="2 3" key="1">
    <citation type="submission" date="2018-01" db="EMBL/GenBank/DDBJ databases">
        <title>Cryobacterium sp. nov., from glaciers in China.</title>
        <authorList>
            <person name="Liu Q."/>
            <person name="Xin Y.-H."/>
        </authorList>
    </citation>
    <scope>NUCLEOTIDE SEQUENCE [LARGE SCALE GENOMIC DNA]</scope>
    <source>
        <strain evidence="2 3">TMN-42</strain>
    </source>
</reference>
<sequence length="136" mass="15395">MRAVVASDGRLGGFALPDGALGVNDVGGPVQWHPQTVAWWQSWRASPQGCRMVTDVDWQFLLDTARMHHEFWTRGRWEFGAELRLRVAKFGATPEDRSRLRFEIDISNDIAVVGTANTSSRNADRHSRWRVDPVPP</sequence>
<protein>
    <submittedName>
        <fullName evidence="2">Uncharacterized protein</fullName>
    </submittedName>
</protein>
<feature type="compositionally biased region" description="Basic and acidic residues" evidence="1">
    <location>
        <begin position="122"/>
        <end position="136"/>
    </location>
</feature>